<evidence type="ECO:0000256" key="1">
    <source>
        <dbReference type="ARBA" id="ARBA00022553"/>
    </source>
</evidence>
<dbReference type="InterPro" id="IPR011006">
    <property type="entry name" value="CheY-like_superfamily"/>
</dbReference>
<dbReference type="InterPro" id="IPR000792">
    <property type="entry name" value="Tscrpt_reg_LuxR_C"/>
</dbReference>
<keyword evidence="1 3" id="KW-0597">Phosphoprotein</keyword>
<feature type="domain" description="Response regulatory" evidence="5">
    <location>
        <begin position="9"/>
        <end position="122"/>
    </location>
</feature>
<evidence type="ECO:0000313" key="7">
    <source>
        <dbReference type="Proteomes" id="UP000578819"/>
    </source>
</evidence>
<dbReference type="AlphaFoldDB" id="A0A7W7SRK9"/>
<name>A0A7W7SRK9_9ACTN</name>
<dbReference type="RefSeq" id="WP_184535233.1">
    <property type="nucleotide sequence ID" value="NZ_JACHJW010000001.1"/>
</dbReference>
<dbReference type="Proteomes" id="UP000578819">
    <property type="component" value="Unassembled WGS sequence"/>
</dbReference>
<dbReference type="SMART" id="SM00421">
    <property type="entry name" value="HTH_LUXR"/>
    <property type="match status" value="1"/>
</dbReference>
<feature type="modified residue" description="4-aspartylphosphate" evidence="3">
    <location>
        <position position="59"/>
    </location>
</feature>
<dbReference type="InterPro" id="IPR039420">
    <property type="entry name" value="WalR-like"/>
</dbReference>
<dbReference type="CDD" id="cd06170">
    <property type="entry name" value="LuxR_C_like"/>
    <property type="match status" value="1"/>
</dbReference>
<evidence type="ECO:0000259" key="5">
    <source>
        <dbReference type="PROSITE" id="PS50110"/>
    </source>
</evidence>
<evidence type="ECO:0000259" key="4">
    <source>
        <dbReference type="PROSITE" id="PS50043"/>
    </source>
</evidence>
<dbReference type="Pfam" id="PF00196">
    <property type="entry name" value="GerE"/>
    <property type="match status" value="1"/>
</dbReference>
<dbReference type="SMART" id="SM00448">
    <property type="entry name" value="REC"/>
    <property type="match status" value="1"/>
</dbReference>
<evidence type="ECO:0000313" key="6">
    <source>
        <dbReference type="EMBL" id="MBB4959276.1"/>
    </source>
</evidence>
<dbReference type="Gene3D" id="3.40.50.2300">
    <property type="match status" value="1"/>
</dbReference>
<accession>A0A7W7SRK9</accession>
<dbReference type="PANTHER" id="PTHR43214">
    <property type="entry name" value="TWO-COMPONENT RESPONSE REGULATOR"/>
    <property type="match status" value="1"/>
</dbReference>
<keyword evidence="2 6" id="KW-0238">DNA-binding</keyword>
<gene>
    <name evidence="6" type="ORF">FHR38_003009</name>
</gene>
<dbReference type="CDD" id="cd17535">
    <property type="entry name" value="REC_NarL-like"/>
    <property type="match status" value="1"/>
</dbReference>
<dbReference type="PROSITE" id="PS50110">
    <property type="entry name" value="RESPONSE_REGULATORY"/>
    <property type="match status" value="1"/>
</dbReference>
<dbReference type="GO" id="GO:0006355">
    <property type="term" value="P:regulation of DNA-templated transcription"/>
    <property type="evidence" value="ECO:0007669"/>
    <property type="project" value="InterPro"/>
</dbReference>
<dbReference type="InterPro" id="IPR016032">
    <property type="entry name" value="Sig_transdc_resp-reg_C-effctor"/>
</dbReference>
<dbReference type="GO" id="GO:0000160">
    <property type="term" value="P:phosphorelay signal transduction system"/>
    <property type="evidence" value="ECO:0007669"/>
    <property type="project" value="InterPro"/>
</dbReference>
<feature type="domain" description="HTH luxR-type" evidence="4">
    <location>
        <begin position="144"/>
        <end position="209"/>
    </location>
</feature>
<dbReference type="PROSITE" id="PS50043">
    <property type="entry name" value="HTH_LUXR_2"/>
    <property type="match status" value="1"/>
</dbReference>
<dbReference type="SUPFAM" id="SSF46894">
    <property type="entry name" value="C-terminal effector domain of the bipartite response regulators"/>
    <property type="match status" value="1"/>
</dbReference>
<evidence type="ECO:0000256" key="3">
    <source>
        <dbReference type="PROSITE-ProRule" id="PRU00169"/>
    </source>
</evidence>
<sequence length="217" mass="23206">MSGVSTPIEVSVVEDHPLYRAALARALGDAPDVRVDVTARSVEEFAAYRVPTGGVVILDLKLPGVHDAAAVVTVAGMGHRVLVVSAHGDQADVLGAIAAGARGYLTKDADADEILRAVREIAAGNTYVSPTLASILLDSARNRPAVYRVPLSDRERQVLSLLAAGERDQDIADALAISVRTVRSHLDRIREKTGRRRRPELTRLAIEEGIVTPTPDR</sequence>
<reference evidence="6 7" key="1">
    <citation type="submission" date="2020-08" db="EMBL/GenBank/DDBJ databases">
        <title>Sequencing the genomes of 1000 actinobacteria strains.</title>
        <authorList>
            <person name="Klenk H.-P."/>
        </authorList>
    </citation>
    <scope>NUCLEOTIDE SEQUENCE [LARGE SCALE GENOMIC DNA]</scope>
    <source>
        <strain evidence="6 7">DSM 45886</strain>
    </source>
</reference>
<dbReference type="EMBL" id="JACHJW010000001">
    <property type="protein sequence ID" value="MBB4959276.1"/>
    <property type="molecule type" value="Genomic_DNA"/>
</dbReference>
<dbReference type="SUPFAM" id="SSF52172">
    <property type="entry name" value="CheY-like"/>
    <property type="match status" value="1"/>
</dbReference>
<organism evidence="6 7">
    <name type="scientific">Micromonospora polyrhachis</name>
    <dbReference type="NCBI Taxonomy" id="1282883"/>
    <lineage>
        <taxon>Bacteria</taxon>
        <taxon>Bacillati</taxon>
        <taxon>Actinomycetota</taxon>
        <taxon>Actinomycetes</taxon>
        <taxon>Micromonosporales</taxon>
        <taxon>Micromonosporaceae</taxon>
        <taxon>Micromonospora</taxon>
    </lineage>
</organism>
<keyword evidence="7" id="KW-1185">Reference proteome</keyword>
<proteinExistence type="predicted"/>
<comment type="caution">
    <text evidence="6">The sequence shown here is derived from an EMBL/GenBank/DDBJ whole genome shotgun (WGS) entry which is preliminary data.</text>
</comment>
<evidence type="ECO:0000256" key="2">
    <source>
        <dbReference type="ARBA" id="ARBA00023125"/>
    </source>
</evidence>
<dbReference type="InterPro" id="IPR058245">
    <property type="entry name" value="NreC/VraR/RcsB-like_REC"/>
</dbReference>
<protein>
    <submittedName>
        <fullName evidence="6">DNA-binding NarL/FixJ family response regulator</fullName>
    </submittedName>
</protein>
<dbReference type="Pfam" id="PF00072">
    <property type="entry name" value="Response_reg"/>
    <property type="match status" value="1"/>
</dbReference>
<dbReference type="PRINTS" id="PR00038">
    <property type="entry name" value="HTHLUXR"/>
</dbReference>
<dbReference type="InterPro" id="IPR001789">
    <property type="entry name" value="Sig_transdc_resp-reg_receiver"/>
</dbReference>
<dbReference type="GO" id="GO:0003677">
    <property type="term" value="F:DNA binding"/>
    <property type="evidence" value="ECO:0007669"/>
    <property type="project" value="UniProtKB-KW"/>
</dbReference>